<organism evidence="2 3">
    <name type="scientific">Asparagus officinalis</name>
    <name type="common">Garden asparagus</name>
    <dbReference type="NCBI Taxonomy" id="4686"/>
    <lineage>
        <taxon>Eukaryota</taxon>
        <taxon>Viridiplantae</taxon>
        <taxon>Streptophyta</taxon>
        <taxon>Embryophyta</taxon>
        <taxon>Tracheophyta</taxon>
        <taxon>Spermatophyta</taxon>
        <taxon>Magnoliopsida</taxon>
        <taxon>Liliopsida</taxon>
        <taxon>Asparagales</taxon>
        <taxon>Asparagaceae</taxon>
        <taxon>Asparagoideae</taxon>
        <taxon>Asparagus</taxon>
    </lineage>
</organism>
<dbReference type="Gramene" id="ONK69948">
    <property type="protein sequence ID" value="ONK69948"/>
    <property type="gene ID" value="A4U43_C05F28630"/>
</dbReference>
<dbReference type="EMBL" id="CM007385">
    <property type="protein sequence ID" value="ONK69948.1"/>
    <property type="molecule type" value="Genomic_DNA"/>
</dbReference>
<accession>A0A5P1EV50</accession>
<keyword evidence="3" id="KW-1185">Reference proteome</keyword>
<proteinExistence type="predicted"/>
<evidence type="ECO:0000313" key="3">
    <source>
        <dbReference type="Proteomes" id="UP000243459"/>
    </source>
</evidence>
<evidence type="ECO:0000256" key="1">
    <source>
        <dbReference type="SAM" id="MobiDB-lite"/>
    </source>
</evidence>
<name>A0A5P1EV50_ASPOF</name>
<dbReference type="AlphaFoldDB" id="A0A5P1EV50"/>
<feature type="region of interest" description="Disordered" evidence="1">
    <location>
        <begin position="1"/>
        <end position="23"/>
    </location>
</feature>
<reference evidence="3" key="1">
    <citation type="journal article" date="2017" name="Nat. Commun.">
        <title>The asparagus genome sheds light on the origin and evolution of a young Y chromosome.</title>
        <authorList>
            <person name="Harkess A."/>
            <person name="Zhou J."/>
            <person name="Xu C."/>
            <person name="Bowers J.E."/>
            <person name="Van der Hulst R."/>
            <person name="Ayyampalayam S."/>
            <person name="Mercati F."/>
            <person name="Riccardi P."/>
            <person name="McKain M.R."/>
            <person name="Kakrana A."/>
            <person name="Tang H."/>
            <person name="Ray J."/>
            <person name="Groenendijk J."/>
            <person name="Arikit S."/>
            <person name="Mathioni S.M."/>
            <person name="Nakano M."/>
            <person name="Shan H."/>
            <person name="Telgmann-Rauber A."/>
            <person name="Kanno A."/>
            <person name="Yue Z."/>
            <person name="Chen H."/>
            <person name="Li W."/>
            <person name="Chen Y."/>
            <person name="Xu X."/>
            <person name="Zhang Y."/>
            <person name="Luo S."/>
            <person name="Chen H."/>
            <person name="Gao J."/>
            <person name="Mao Z."/>
            <person name="Pires J.C."/>
            <person name="Luo M."/>
            <person name="Kudrna D."/>
            <person name="Wing R.A."/>
            <person name="Meyers B.C."/>
            <person name="Yi K."/>
            <person name="Kong H."/>
            <person name="Lavrijsen P."/>
            <person name="Sunseri F."/>
            <person name="Falavigna A."/>
            <person name="Ye Y."/>
            <person name="Leebens-Mack J.H."/>
            <person name="Chen G."/>
        </authorList>
    </citation>
    <scope>NUCLEOTIDE SEQUENCE [LARGE SCALE GENOMIC DNA]</scope>
    <source>
        <strain evidence="3">cv. DH0086</strain>
    </source>
</reference>
<dbReference type="Proteomes" id="UP000243459">
    <property type="component" value="Chromosome 5"/>
</dbReference>
<sequence length="184" mass="21032">MRSFLPGEPSARNKHDAPETVDRGKFLNKESRPRSIFHTTYLCRLGADLPALTSPGSLFMHVGSMQASLPEPTRQLHWIAHRYAGHLMTASRRARQAETVRYDGGDAEEWCGPHVLPLLLRTCSDDVGWRQSLVYMGPGDMRWVTSADGRSEWWLRRLGWRQMSTSLCVIDFGVSSCFRWKLVR</sequence>
<gene>
    <name evidence="2" type="ORF">A4U43_C05F28630</name>
</gene>
<feature type="compositionally biased region" description="Basic and acidic residues" evidence="1">
    <location>
        <begin position="11"/>
        <end position="23"/>
    </location>
</feature>
<protein>
    <submittedName>
        <fullName evidence="2">Uncharacterized protein</fullName>
    </submittedName>
</protein>
<evidence type="ECO:0000313" key="2">
    <source>
        <dbReference type="EMBL" id="ONK69948.1"/>
    </source>
</evidence>